<dbReference type="Proteomes" id="UP000594638">
    <property type="component" value="Unassembled WGS sequence"/>
</dbReference>
<evidence type="ECO:0000256" key="1">
    <source>
        <dbReference type="ARBA" id="ARBA00004613"/>
    </source>
</evidence>
<evidence type="ECO:0000256" key="5">
    <source>
        <dbReference type="ARBA" id="ARBA00022729"/>
    </source>
</evidence>
<dbReference type="AlphaFoldDB" id="A0A8S0SYC5"/>
<comment type="similarity">
    <text evidence="2 6">Belongs to the plant self-incompatibility (S1) protein family.</text>
</comment>
<dbReference type="OrthoDB" id="1848419at2759"/>
<dbReference type="Pfam" id="PF05938">
    <property type="entry name" value="Self-incomp_S1"/>
    <property type="match status" value="1"/>
</dbReference>
<dbReference type="Gramene" id="OE9A104667T1">
    <property type="protein sequence ID" value="OE9A104667C1"/>
    <property type="gene ID" value="OE9A104667"/>
</dbReference>
<dbReference type="PANTHER" id="PTHR31232">
    <property type="match status" value="1"/>
</dbReference>
<keyword evidence="3 6" id="KW-0713">Self-incompatibility</keyword>
<evidence type="ECO:0000256" key="3">
    <source>
        <dbReference type="ARBA" id="ARBA00022471"/>
    </source>
</evidence>
<proteinExistence type="inferred from homology"/>
<organism evidence="7 8">
    <name type="scientific">Olea europaea subsp. europaea</name>
    <dbReference type="NCBI Taxonomy" id="158383"/>
    <lineage>
        <taxon>Eukaryota</taxon>
        <taxon>Viridiplantae</taxon>
        <taxon>Streptophyta</taxon>
        <taxon>Embryophyta</taxon>
        <taxon>Tracheophyta</taxon>
        <taxon>Spermatophyta</taxon>
        <taxon>Magnoliopsida</taxon>
        <taxon>eudicotyledons</taxon>
        <taxon>Gunneridae</taxon>
        <taxon>Pentapetalae</taxon>
        <taxon>asterids</taxon>
        <taxon>lamiids</taxon>
        <taxon>Lamiales</taxon>
        <taxon>Oleaceae</taxon>
        <taxon>Oleeae</taxon>
        <taxon>Olea</taxon>
    </lineage>
</organism>
<comment type="subcellular location">
    <subcellularLocation>
        <location evidence="1 6">Secreted</location>
    </subcellularLocation>
</comment>
<dbReference type="GO" id="GO:0005576">
    <property type="term" value="C:extracellular region"/>
    <property type="evidence" value="ECO:0007669"/>
    <property type="project" value="UniProtKB-SubCell"/>
</dbReference>
<accession>A0A8S0SYC5</accession>
<gene>
    <name evidence="7" type="ORF">OLEA9_A104667</name>
</gene>
<evidence type="ECO:0000313" key="7">
    <source>
        <dbReference type="EMBL" id="CAA2996795.1"/>
    </source>
</evidence>
<evidence type="ECO:0000256" key="4">
    <source>
        <dbReference type="ARBA" id="ARBA00022525"/>
    </source>
</evidence>
<keyword evidence="5" id="KW-0732">Signal</keyword>
<protein>
    <recommendedName>
        <fullName evidence="6">S-protein homolog</fullName>
    </recommendedName>
</protein>
<evidence type="ECO:0000256" key="2">
    <source>
        <dbReference type="ARBA" id="ARBA00005581"/>
    </source>
</evidence>
<dbReference type="EMBL" id="CACTIH010005534">
    <property type="protein sequence ID" value="CAA2996795.1"/>
    <property type="molecule type" value="Genomic_DNA"/>
</dbReference>
<name>A0A8S0SYC5_OLEEU</name>
<evidence type="ECO:0000313" key="8">
    <source>
        <dbReference type="Proteomes" id="UP000594638"/>
    </source>
</evidence>
<dbReference type="PANTHER" id="PTHR31232:SF61">
    <property type="entry name" value="S-PROTEIN HOMOLOG"/>
    <property type="match status" value="1"/>
</dbReference>
<comment type="caution">
    <text evidence="7">The sequence shown here is derived from an EMBL/GenBank/DDBJ whole genome shotgun (WGS) entry which is preliminary data.</text>
</comment>
<evidence type="ECO:0000256" key="6">
    <source>
        <dbReference type="RuleBase" id="RU367044"/>
    </source>
</evidence>
<keyword evidence="4 6" id="KW-0964">Secreted</keyword>
<keyword evidence="8" id="KW-1185">Reference proteome</keyword>
<reference evidence="7 8" key="1">
    <citation type="submission" date="2019-12" db="EMBL/GenBank/DDBJ databases">
        <authorList>
            <person name="Alioto T."/>
            <person name="Alioto T."/>
            <person name="Gomez Garrido J."/>
        </authorList>
    </citation>
    <scope>NUCLEOTIDE SEQUENCE [LARGE SCALE GENOMIC DNA]</scope>
</reference>
<dbReference type="InterPro" id="IPR010264">
    <property type="entry name" value="Self-incomp_S1"/>
</dbReference>
<sequence length="123" mass="14265">MAESKLNCRITDKYEVHVVNNLPSNLRLHCASGDNDLGHHILGRNTDFHWEFCESYLGNTLFFCHLFWGSKDIAFDVFKSHDKSRCPRGACFYAAKPDGIYFSGYYPPRALEKIYDWKNGHVQ</sequence>
<dbReference type="GO" id="GO:0060320">
    <property type="term" value="P:rejection of self pollen"/>
    <property type="evidence" value="ECO:0007669"/>
    <property type="project" value="UniProtKB-KW"/>
</dbReference>